<accession>A0A7C5R1F1</accession>
<dbReference type="InterPro" id="IPR001041">
    <property type="entry name" value="2Fe-2S_ferredoxin-type"/>
</dbReference>
<dbReference type="EMBL" id="DRMJ01000491">
    <property type="protein sequence ID" value="HHL43820.1"/>
    <property type="molecule type" value="Genomic_DNA"/>
</dbReference>
<dbReference type="PROSITE" id="PS00642">
    <property type="entry name" value="COMPLEX1_75K_2"/>
    <property type="match status" value="1"/>
</dbReference>
<dbReference type="PANTHER" id="PTHR43105">
    <property type="entry name" value="RESPIRATORY NITRATE REDUCTASE"/>
    <property type="match status" value="1"/>
</dbReference>
<comment type="similarity">
    <text evidence="2">Belongs to the complex I 75 kDa subunit family.</text>
</comment>
<keyword evidence="7" id="KW-0411">Iron-sulfur</keyword>
<dbReference type="PROSITE" id="PS00643">
    <property type="entry name" value="COMPLEX1_75K_3"/>
    <property type="match status" value="1"/>
</dbReference>
<comment type="caution">
    <text evidence="11">The sequence shown here is derived from an EMBL/GenBank/DDBJ whole genome shotgun (WGS) entry which is preliminary data.</text>
</comment>
<dbReference type="GO" id="GO:0008137">
    <property type="term" value="F:NADH dehydrogenase (ubiquinone) activity"/>
    <property type="evidence" value="ECO:0007669"/>
    <property type="project" value="InterPro"/>
</dbReference>
<dbReference type="GO" id="GO:0016491">
    <property type="term" value="F:oxidoreductase activity"/>
    <property type="evidence" value="ECO:0007669"/>
    <property type="project" value="InterPro"/>
</dbReference>
<keyword evidence="6" id="KW-0408">Iron</keyword>
<gene>
    <name evidence="11" type="ORF">ENJ42_09390</name>
</gene>
<dbReference type="InterPro" id="IPR054351">
    <property type="entry name" value="NADH_UbQ_OxRdtase_ferredoxin"/>
</dbReference>
<evidence type="ECO:0000256" key="4">
    <source>
        <dbReference type="ARBA" id="ARBA00022723"/>
    </source>
</evidence>
<evidence type="ECO:0000259" key="10">
    <source>
        <dbReference type="PROSITE" id="PS51839"/>
    </source>
</evidence>
<dbReference type="InterPro" id="IPR000283">
    <property type="entry name" value="NADH_UbQ_OxRdtase_75kDa_su_CS"/>
</dbReference>
<feature type="non-terminal residue" evidence="11">
    <location>
        <position position="170"/>
    </location>
</feature>
<name>A0A7C5R1F1_9PROT</name>
<dbReference type="GO" id="GO:0016020">
    <property type="term" value="C:membrane"/>
    <property type="evidence" value="ECO:0007669"/>
    <property type="project" value="InterPro"/>
</dbReference>
<evidence type="ECO:0000256" key="7">
    <source>
        <dbReference type="ARBA" id="ARBA00023014"/>
    </source>
</evidence>
<reference evidence="11" key="1">
    <citation type="journal article" date="2020" name="mSystems">
        <title>Genome- and Community-Level Interaction Insights into Carbon Utilization and Element Cycling Functions of Hydrothermarchaeota in Hydrothermal Sediment.</title>
        <authorList>
            <person name="Zhou Z."/>
            <person name="Liu Y."/>
            <person name="Xu W."/>
            <person name="Pan J."/>
            <person name="Luo Z.H."/>
            <person name="Li M."/>
        </authorList>
    </citation>
    <scope>NUCLEOTIDE SEQUENCE [LARGE SCALE GENOMIC DNA]</scope>
    <source>
        <strain evidence="11">HyVt-485</strain>
    </source>
</reference>
<dbReference type="InterPro" id="IPR036010">
    <property type="entry name" value="2Fe-2S_ferredoxin-like_sf"/>
</dbReference>
<sequence length="170" mass="18977">MADLRKVNIDGHEIEVPAEYTLMQACEEAGAEIPRFCYHERLSIAGNCRMCLVEWVGAPKPQASCALQVKDLRPNRDGTPANIRTNSPVVKKAREGVMEFLLINHPLDCPICDQGGECDLQDQAMGYGRAGSRFAENKRAVDDKYMGPLVKTVMTRCIQCTRCVRFITEV</sequence>
<dbReference type="InterPro" id="IPR050123">
    <property type="entry name" value="Prok_molybdopt-oxidoreductase"/>
</dbReference>
<evidence type="ECO:0000256" key="3">
    <source>
        <dbReference type="ARBA" id="ARBA00022485"/>
    </source>
</evidence>
<keyword evidence="5" id="KW-1278">Translocase</keyword>
<comment type="cofactor">
    <cofactor evidence="1">
        <name>[4Fe-4S] cluster</name>
        <dbReference type="ChEBI" id="CHEBI:49883"/>
    </cofactor>
</comment>
<keyword evidence="8" id="KW-0520">NAD</keyword>
<dbReference type="Gene3D" id="3.10.20.740">
    <property type="match status" value="1"/>
</dbReference>
<evidence type="ECO:0000313" key="11">
    <source>
        <dbReference type="EMBL" id="HHL43820.1"/>
    </source>
</evidence>
<evidence type="ECO:0000256" key="5">
    <source>
        <dbReference type="ARBA" id="ARBA00022967"/>
    </source>
</evidence>
<dbReference type="Pfam" id="PF13510">
    <property type="entry name" value="Fer2_4"/>
    <property type="match status" value="1"/>
</dbReference>
<dbReference type="GO" id="GO:0046872">
    <property type="term" value="F:metal ion binding"/>
    <property type="evidence" value="ECO:0007669"/>
    <property type="project" value="UniProtKB-KW"/>
</dbReference>
<keyword evidence="3" id="KW-0004">4Fe-4S</keyword>
<dbReference type="SMART" id="SM00929">
    <property type="entry name" value="NADH-G_4Fe-4S_3"/>
    <property type="match status" value="1"/>
</dbReference>
<keyword evidence="4" id="KW-0479">Metal-binding</keyword>
<comment type="cofactor">
    <cofactor evidence="9">
        <name>[2Fe-2S] cluster</name>
        <dbReference type="ChEBI" id="CHEBI:190135"/>
    </cofactor>
</comment>
<evidence type="ECO:0000256" key="2">
    <source>
        <dbReference type="ARBA" id="ARBA00005404"/>
    </source>
</evidence>
<feature type="domain" description="4Fe-4S His(Cys)3-ligated-type" evidence="10">
    <location>
        <begin position="89"/>
        <end position="128"/>
    </location>
</feature>
<evidence type="ECO:0000256" key="6">
    <source>
        <dbReference type="ARBA" id="ARBA00023004"/>
    </source>
</evidence>
<dbReference type="GO" id="GO:0051539">
    <property type="term" value="F:4 iron, 4 sulfur cluster binding"/>
    <property type="evidence" value="ECO:0007669"/>
    <property type="project" value="UniProtKB-KW"/>
</dbReference>
<proteinExistence type="inferred from homology"/>
<dbReference type="GO" id="GO:0042773">
    <property type="term" value="P:ATP synthesis coupled electron transport"/>
    <property type="evidence" value="ECO:0007669"/>
    <property type="project" value="InterPro"/>
</dbReference>
<dbReference type="PROSITE" id="PS00641">
    <property type="entry name" value="COMPLEX1_75K_1"/>
    <property type="match status" value="1"/>
</dbReference>
<evidence type="ECO:0000256" key="9">
    <source>
        <dbReference type="ARBA" id="ARBA00034078"/>
    </source>
</evidence>
<dbReference type="Proteomes" id="UP000885830">
    <property type="component" value="Unassembled WGS sequence"/>
</dbReference>
<evidence type="ECO:0000256" key="1">
    <source>
        <dbReference type="ARBA" id="ARBA00001966"/>
    </source>
</evidence>
<organism evidence="11">
    <name type="scientific">Hellea balneolensis</name>
    <dbReference type="NCBI Taxonomy" id="287478"/>
    <lineage>
        <taxon>Bacteria</taxon>
        <taxon>Pseudomonadati</taxon>
        <taxon>Pseudomonadota</taxon>
        <taxon>Alphaproteobacteria</taxon>
        <taxon>Maricaulales</taxon>
        <taxon>Robiginitomaculaceae</taxon>
        <taxon>Hellea</taxon>
    </lineage>
</organism>
<protein>
    <submittedName>
        <fullName evidence="11">2Fe-2S iron-sulfur cluster binding domain-containing protein</fullName>
    </submittedName>
</protein>
<dbReference type="CDD" id="cd00207">
    <property type="entry name" value="fer2"/>
    <property type="match status" value="1"/>
</dbReference>
<evidence type="ECO:0000256" key="8">
    <source>
        <dbReference type="ARBA" id="ARBA00023027"/>
    </source>
</evidence>
<dbReference type="FunFam" id="3.10.20.740:FF:000001">
    <property type="entry name" value="NADH-quinone oxidoreductase subunit G"/>
    <property type="match status" value="1"/>
</dbReference>
<dbReference type="SUPFAM" id="SSF54292">
    <property type="entry name" value="2Fe-2S ferredoxin-like"/>
    <property type="match status" value="1"/>
</dbReference>
<dbReference type="InterPro" id="IPR019574">
    <property type="entry name" value="NADH_UbQ_OxRdtase_Gsu_4Fe4S-bd"/>
</dbReference>
<dbReference type="Pfam" id="PF10588">
    <property type="entry name" value="NADH-G_4Fe-4S_3"/>
    <property type="match status" value="1"/>
</dbReference>
<dbReference type="AlphaFoldDB" id="A0A7C5R1F1"/>
<dbReference type="Pfam" id="PF22117">
    <property type="entry name" value="Fer4_Nqo3"/>
    <property type="match status" value="1"/>
</dbReference>
<dbReference type="PROSITE" id="PS51839">
    <property type="entry name" value="4FE4S_HC3"/>
    <property type="match status" value="1"/>
</dbReference>
<dbReference type="PANTHER" id="PTHR43105:SF13">
    <property type="entry name" value="NADH-UBIQUINONE OXIDOREDUCTASE 75 KDA SUBUNIT, MITOCHONDRIAL"/>
    <property type="match status" value="1"/>
</dbReference>